<comment type="similarity">
    <text evidence="9">Belongs to the glycosyltransferase group 1 family.</text>
</comment>
<accession>A0A6S6XX66</accession>
<feature type="domain" description="3-deoxy-D-manno-octulosonic-acid transferase N-terminal" evidence="10">
    <location>
        <begin position="34"/>
        <end position="258"/>
    </location>
</feature>
<evidence type="ECO:0000256" key="9">
    <source>
        <dbReference type="RuleBase" id="RU365103"/>
    </source>
</evidence>
<evidence type="ECO:0000256" key="6">
    <source>
        <dbReference type="ARBA" id="ARBA00049183"/>
    </source>
</evidence>
<dbReference type="FunFam" id="3.40.50.11720:FF:000001">
    <property type="entry name" value="3-deoxy-D-manno-octulosonic acid transferase"/>
    <property type="match status" value="1"/>
</dbReference>
<comment type="subcellular location">
    <subcellularLocation>
        <location evidence="9">Cell membrane</location>
    </subcellularLocation>
</comment>
<dbReference type="EMBL" id="LR778301">
    <property type="protein sequence ID" value="CAB1367439.1"/>
    <property type="molecule type" value="Genomic_DNA"/>
</dbReference>
<dbReference type="GO" id="GO:0009245">
    <property type="term" value="P:lipid A biosynthetic process"/>
    <property type="evidence" value="ECO:0007669"/>
    <property type="project" value="TreeGrafter"/>
</dbReference>
<evidence type="ECO:0000256" key="5">
    <source>
        <dbReference type="ARBA" id="ARBA00031445"/>
    </source>
</evidence>
<feature type="active site" description="Proton acceptor" evidence="7">
    <location>
        <position position="109"/>
    </location>
</feature>
<dbReference type="KEGG" id="doe:DENOEST_0267"/>
<evidence type="ECO:0000256" key="8">
    <source>
        <dbReference type="PIRSR" id="PIRSR639901-2"/>
    </source>
</evidence>
<feature type="site" description="Transition state stabilizer" evidence="8">
    <location>
        <position position="179"/>
    </location>
</feature>
<reference evidence="11 12" key="1">
    <citation type="submission" date="2020-03" db="EMBL/GenBank/DDBJ databases">
        <authorList>
            <consortium name="Genoscope - CEA"/>
            <person name="William W."/>
        </authorList>
    </citation>
    <scope>NUCLEOTIDE SEQUENCE [LARGE SCALE GENOMIC DNA]</scope>
    <source>
        <strain evidence="12">DSM 16959</strain>
    </source>
</reference>
<dbReference type="Gene3D" id="3.40.50.2000">
    <property type="entry name" value="Glycogen Phosphorylase B"/>
    <property type="match status" value="1"/>
</dbReference>
<dbReference type="InterPro" id="IPR039901">
    <property type="entry name" value="Kdotransferase"/>
</dbReference>
<dbReference type="Gene3D" id="3.40.50.11720">
    <property type="entry name" value="3-Deoxy-D-manno-octulosonic-acid transferase, N-terminal domain"/>
    <property type="match status" value="1"/>
</dbReference>
<protein>
    <recommendedName>
        <fullName evidence="3 9">3-deoxy-D-manno-octulosonic acid transferase</fullName>
        <shortName evidence="9">Kdo transferase</shortName>
        <ecNumber evidence="2 9">2.4.99.12</ecNumber>
    </recommendedName>
    <alternativeName>
        <fullName evidence="5 9">Lipid IV(A) 3-deoxy-D-manno-octulosonic acid transferase</fullName>
    </alternativeName>
</protein>
<feature type="site" description="Transition state stabilizer" evidence="8">
    <location>
        <position position="255"/>
    </location>
</feature>
<dbReference type="Pfam" id="PF04413">
    <property type="entry name" value="Glycos_transf_N"/>
    <property type="match status" value="1"/>
</dbReference>
<keyword evidence="9" id="KW-1003">Cell membrane</keyword>
<evidence type="ECO:0000259" key="10">
    <source>
        <dbReference type="Pfam" id="PF04413"/>
    </source>
</evidence>
<name>A0A6S6XX66_9PROT</name>
<evidence type="ECO:0000256" key="3">
    <source>
        <dbReference type="ARBA" id="ARBA00019077"/>
    </source>
</evidence>
<keyword evidence="11" id="KW-0328">Glycosyltransferase</keyword>
<dbReference type="UniPathway" id="UPA00958"/>
<sequence length="469" mass="51400">MSRRLYTCVVFLLLPWALLHLLLRSRRQPEYRRHWAERFGFYRRVPRRMAAQRRGSVIRRTAVTPSLGEGAGGRALQFPTGFAERTPSLGEGAGGQAPLIWLHAVSVGETRAAQPLVAALRQRYPEHRILISHMTPTGRQTSMEIFGETVERCYLPYDTPGAVARFLDHWQPDFGLVMETELWPNLIATCRRRGIPLLLANGRLSARSARRYGRFPVLVAEALAGLAGIAAQASADGELLADLGAKDVAVLGNVKFDITPPPELLALGADFRTRIGPRPVFLCASTREGEEVLILDAWRGRPDRGDTLLLLVPRHPQRFDEVAALVLDRSLRMQRRSDEAAVAADAEVWIGDSLGEMFAYYAACDVAFIGGSLLDYGCQNLIEACAVGRSVLIGPSTFNFAEAAAKAIEAGAARQVQDMTQLLDTALALLADTDCREAMSRAGSQFAATHRGATARTMTWLEGVLARGK</sequence>
<dbReference type="GO" id="GO:0043842">
    <property type="term" value="F:Kdo transferase activity"/>
    <property type="evidence" value="ECO:0007669"/>
    <property type="project" value="UniProtKB-EC"/>
</dbReference>
<dbReference type="InterPro" id="IPR038107">
    <property type="entry name" value="Glycos_transf_N_sf"/>
</dbReference>
<dbReference type="EC" id="2.4.99.12" evidence="2 9"/>
<evidence type="ECO:0000256" key="1">
    <source>
        <dbReference type="ARBA" id="ARBA00004713"/>
    </source>
</evidence>
<evidence type="ECO:0000313" key="11">
    <source>
        <dbReference type="EMBL" id="CAB1367439.1"/>
    </source>
</evidence>
<evidence type="ECO:0000313" key="12">
    <source>
        <dbReference type="Proteomes" id="UP000515733"/>
    </source>
</evidence>
<proteinExistence type="inferred from homology"/>
<comment type="catalytic activity">
    <reaction evidence="6 9">
        <text>lipid IVA (E. coli) + CMP-3-deoxy-beta-D-manno-octulosonate = alpha-Kdo-(2-&gt;6)-lipid IVA (E. coli) + CMP + H(+)</text>
        <dbReference type="Rhea" id="RHEA:28066"/>
        <dbReference type="ChEBI" id="CHEBI:15378"/>
        <dbReference type="ChEBI" id="CHEBI:58603"/>
        <dbReference type="ChEBI" id="CHEBI:60364"/>
        <dbReference type="ChEBI" id="CHEBI:60377"/>
        <dbReference type="ChEBI" id="CHEBI:85987"/>
        <dbReference type="EC" id="2.4.99.12"/>
    </reaction>
</comment>
<dbReference type="InterPro" id="IPR007507">
    <property type="entry name" value="Glycos_transf_N"/>
</dbReference>
<evidence type="ECO:0000256" key="4">
    <source>
        <dbReference type="ARBA" id="ARBA00022679"/>
    </source>
</evidence>
<evidence type="ECO:0000256" key="7">
    <source>
        <dbReference type="PIRSR" id="PIRSR639901-1"/>
    </source>
</evidence>
<comment type="pathway">
    <text evidence="1 9">Bacterial outer membrane biogenesis; LPS core biosynthesis.</text>
</comment>
<keyword evidence="9" id="KW-0472">Membrane</keyword>
<dbReference type="GO" id="GO:0009244">
    <property type="term" value="P:lipopolysaccharide core region biosynthetic process"/>
    <property type="evidence" value="ECO:0007669"/>
    <property type="project" value="UniProtKB-UniRule"/>
</dbReference>
<dbReference type="RefSeq" id="WP_197970476.1">
    <property type="nucleotide sequence ID" value="NZ_LR778301.1"/>
</dbReference>
<dbReference type="Proteomes" id="UP000515733">
    <property type="component" value="Chromosome"/>
</dbReference>
<dbReference type="NCBIfam" id="NF004386">
    <property type="entry name" value="PRK05749.1-2"/>
    <property type="match status" value="1"/>
</dbReference>
<dbReference type="PANTHER" id="PTHR42755">
    <property type="entry name" value="3-DEOXY-MANNO-OCTULOSONATE CYTIDYLYLTRANSFERASE"/>
    <property type="match status" value="1"/>
</dbReference>
<dbReference type="PANTHER" id="PTHR42755:SF1">
    <property type="entry name" value="3-DEOXY-D-MANNO-OCTULOSONIC ACID TRANSFERASE, MITOCHONDRIAL-RELATED"/>
    <property type="match status" value="1"/>
</dbReference>
<gene>
    <name evidence="11" type="primary">waaA</name>
    <name evidence="11" type="ORF">DENOEST_0267</name>
</gene>
<keyword evidence="4 9" id="KW-0808">Transferase</keyword>
<keyword evidence="12" id="KW-1185">Reference proteome</keyword>
<comment type="function">
    <text evidence="9">Involved in lipopolysaccharide (LPS) biosynthesis. Catalyzes the transfer of 3-deoxy-D-manno-octulosonate (Kdo) residue(s) from CMP-Kdo to lipid IV(A), the tetraacyldisaccharide-1,4'-bisphosphate precursor of lipid A.</text>
</comment>
<dbReference type="SUPFAM" id="SSF53756">
    <property type="entry name" value="UDP-Glycosyltransferase/glycogen phosphorylase"/>
    <property type="match status" value="1"/>
</dbReference>
<dbReference type="GO" id="GO:0005886">
    <property type="term" value="C:plasma membrane"/>
    <property type="evidence" value="ECO:0007669"/>
    <property type="project" value="UniProtKB-SubCell"/>
</dbReference>
<evidence type="ECO:0000256" key="2">
    <source>
        <dbReference type="ARBA" id="ARBA00012621"/>
    </source>
</evidence>
<dbReference type="AlphaFoldDB" id="A0A6S6XX66"/>
<keyword evidence="9" id="KW-0448">Lipopolysaccharide biosynthesis</keyword>
<organism evidence="11 12">
    <name type="scientific">Denitratisoma oestradiolicum</name>
    <dbReference type="NCBI Taxonomy" id="311182"/>
    <lineage>
        <taxon>Bacteria</taxon>
        <taxon>Pseudomonadati</taxon>
        <taxon>Pseudomonadota</taxon>
        <taxon>Betaproteobacteria</taxon>
        <taxon>Nitrosomonadales</taxon>
        <taxon>Sterolibacteriaceae</taxon>
        <taxon>Denitratisoma</taxon>
    </lineage>
</organism>